<keyword evidence="6 10" id="KW-1133">Transmembrane helix</keyword>
<dbReference type="PANTHER" id="PTHR21137:SF35">
    <property type="entry name" value="ODORANT RECEPTOR 19A-RELATED"/>
    <property type="match status" value="1"/>
</dbReference>
<dbReference type="InterPro" id="IPR004117">
    <property type="entry name" value="7tm6_olfct_rcpt"/>
</dbReference>
<evidence type="ECO:0000256" key="6">
    <source>
        <dbReference type="ARBA" id="ARBA00022989"/>
    </source>
</evidence>
<dbReference type="PANTHER" id="PTHR21137">
    <property type="entry name" value="ODORANT RECEPTOR"/>
    <property type="match status" value="1"/>
</dbReference>
<keyword evidence="5" id="KW-0552">Olfaction</keyword>
<keyword evidence="8 11" id="KW-0675">Receptor</keyword>
<keyword evidence="3" id="KW-0716">Sensory transduction</keyword>
<evidence type="ECO:0000256" key="1">
    <source>
        <dbReference type="ARBA" id="ARBA00004651"/>
    </source>
</evidence>
<keyword evidence="2" id="KW-1003">Cell membrane</keyword>
<evidence type="ECO:0000256" key="9">
    <source>
        <dbReference type="ARBA" id="ARBA00023224"/>
    </source>
</evidence>
<sequence>MVVFAGFTVILFVSITYSIFYTCSIFTRMHFTILKSDFEGIINIKKPFDVQKFNKNFVSLFKRHRLLIQIVDLLELVYNKAILANFISGSILICLCGFNAMEMNNKVAVVPYAFFLMMCLMQMFFLCLCGDMISRAVT</sequence>
<feature type="transmembrane region" description="Helical" evidence="10">
    <location>
        <begin position="6"/>
        <end position="26"/>
    </location>
</feature>
<dbReference type="EMBL" id="MN515176">
    <property type="protein sequence ID" value="QMS80324.1"/>
    <property type="molecule type" value="mRNA"/>
</dbReference>
<feature type="transmembrane region" description="Helical" evidence="10">
    <location>
        <begin position="112"/>
        <end position="133"/>
    </location>
</feature>
<evidence type="ECO:0000256" key="4">
    <source>
        <dbReference type="ARBA" id="ARBA00022692"/>
    </source>
</evidence>
<keyword evidence="4 10" id="KW-0812">Transmembrane</keyword>
<evidence type="ECO:0000313" key="11">
    <source>
        <dbReference type="EMBL" id="QMS80324.1"/>
    </source>
</evidence>
<name>A0A7G4KBT8_9NEOP</name>
<dbReference type="AlphaFoldDB" id="A0A7G4KBT8"/>
<keyword evidence="7 10" id="KW-0472">Membrane</keyword>
<dbReference type="GO" id="GO:0005549">
    <property type="term" value="F:odorant binding"/>
    <property type="evidence" value="ECO:0007669"/>
    <property type="project" value="InterPro"/>
</dbReference>
<feature type="transmembrane region" description="Helical" evidence="10">
    <location>
        <begin position="82"/>
        <end position="100"/>
    </location>
</feature>
<reference evidence="11" key="1">
    <citation type="submission" date="2019-09" db="EMBL/GenBank/DDBJ databases">
        <authorList>
            <person name="Yang H."/>
        </authorList>
    </citation>
    <scope>NUCLEOTIDE SEQUENCE</scope>
</reference>
<evidence type="ECO:0000256" key="7">
    <source>
        <dbReference type="ARBA" id="ARBA00023136"/>
    </source>
</evidence>
<keyword evidence="9" id="KW-0807">Transducer</keyword>
<dbReference type="Pfam" id="PF02949">
    <property type="entry name" value="7tm_6"/>
    <property type="match status" value="1"/>
</dbReference>
<gene>
    <name evidence="11" type="primary">OR9</name>
</gene>
<protein>
    <submittedName>
        <fullName evidence="11">Odorant receptor</fullName>
    </submittedName>
</protein>
<proteinExistence type="evidence at transcript level"/>
<evidence type="ECO:0000256" key="8">
    <source>
        <dbReference type="ARBA" id="ARBA00023170"/>
    </source>
</evidence>
<evidence type="ECO:0000256" key="5">
    <source>
        <dbReference type="ARBA" id="ARBA00022725"/>
    </source>
</evidence>
<dbReference type="GO" id="GO:0005886">
    <property type="term" value="C:plasma membrane"/>
    <property type="evidence" value="ECO:0007669"/>
    <property type="project" value="UniProtKB-SubCell"/>
</dbReference>
<dbReference type="GO" id="GO:0004984">
    <property type="term" value="F:olfactory receptor activity"/>
    <property type="evidence" value="ECO:0007669"/>
    <property type="project" value="InterPro"/>
</dbReference>
<evidence type="ECO:0000256" key="2">
    <source>
        <dbReference type="ARBA" id="ARBA00022475"/>
    </source>
</evidence>
<accession>A0A7G4KBT8</accession>
<dbReference type="GO" id="GO:0007165">
    <property type="term" value="P:signal transduction"/>
    <property type="evidence" value="ECO:0007669"/>
    <property type="project" value="UniProtKB-KW"/>
</dbReference>
<comment type="subcellular location">
    <subcellularLocation>
        <location evidence="1">Cell membrane</location>
        <topology evidence="1">Multi-pass membrane protein</topology>
    </subcellularLocation>
</comment>
<evidence type="ECO:0000256" key="3">
    <source>
        <dbReference type="ARBA" id="ARBA00022606"/>
    </source>
</evidence>
<evidence type="ECO:0000256" key="10">
    <source>
        <dbReference type="SAM" id="Phobius"/>
    </source>
</evidence>
<organism evidence="11">
    <name type="scientific">Histia rhodope</name>
    <dbReference type="NCBI Taxonomy" id="1453155"/>
    <lineage>
        <taxon>Eukaryota</taxon>
        <taxon>Metazoa</taxon>
        <taxon>Ecdysozoa</taxon>
        <taxon>Arthropoda</taxon>
        <taxon>Hexapoda</taxon>
        <taxon>Insecta</taxon>
        <taxon>Pterygota</taxon>
        <taxon>Neoptera</taxon>
        <taxon>Endopterygota</taxon>
        <taxon>Lepidoptera</taxon>
        <taxon>Glossata</taxon>
        <taxon>Ditrysia</taxon>
        <taxon>Zygaenoidea</taxon>
        <taxon>Zygaenidae</taxon>
        <taxon>Chalcosiinae</taxon>
        <taxon>Histia</taxon>
    </lineage>
</organism>